<keyword evidence="1" id="KW-1133">Transmembrane helix</keyword>
<organism evidence="3 4">
    <name type="scientific">Caenispirillum bisanense</name>
    <dbReference type="NCBI Taxonomy" id="414052"/>
    <lineage>
        <taxon>Bacteria</taxon>
        <taxon>Pseudomonadati</taxon>
        <taxon>Pseudomonadota</taxon>
        <taxon>Alphaproteobacteria</taxon>
        <taxon>Rhodospirillales</taxon>
        <taxon>Novispirillaceae</taxon>
        <taxon>Caenispirillum</taxon>
    </lineage>
</organism>
<feature type="domain" description="EamA" evidence="2">
    <location>
        <begin position="156"/>
        <end position="282"/>
    </location>
</feature>
<dbReference type="EMBL" id="OCNJ01000004">
    <property type="protein sequence ID" value="SOD95376.1"/>
    <property type="molecule type" value="Genomic_DNA"/>
</dbReference>
<sequence length="306" mass="31346">MSALHPDRSIYLKGVALSAGGMVVISPDGLLLRLVEDAGHWDVVFLRTLGIFVAIALVLLARHRGRTLAAVRALGWPGLWATLAMGGANIGFVLAMLNTTVANTLVILATMPLFSAALGWLLIRERVSGRTWASIAVAIAGIAVIFSGSLGGGGLKGDLIALATALCHGIALVQLRRVGNRDTTPVVAGGALLAALVALPFAAPLAYTAHDAGVILFQGLLQMPLALALFVSGARFIPAAEVALFSLIETVLGPLWAWIGVGEVPSMLAVVGGVIVVGAVAGNSILGLVRLNRRRTAAAAAGASDR</sequence>
<dbReference type="InterPro" id="IPR037185">
    <property type="entry name" value="EmrE-like"/>
</dbReference>
<keyword evidence="1" id="KW-0472">Membrane</keyword>
<dbReference type="OrthoDB" id="9810239at2"/>
<dbReference type="SUPFAM" id="SSF103481">
    <property type="entry name" value="Multidrug resistance efflux transporter EmrE"/>
    <property type="match status" value="2"/>
</dbReference>
<feature type="transmembrane region" description="Helical" evidence="1">
    <location>
        <begin position="159"/>
        <end position="175"/>
    </location>
</feature>
<keyword evidence="4" id="KW-1185">Reference proteome</keyword>
<evidence type="ECO:0000313" key="4">
    <source>
        <dbReference type="Proteomes" id="UP000219621"/>
    </source>
</evidence>
<evidence type="ECO:0000259" key="2">
    <source>
        <dbReference type="Pfam" id="PF00892"/>
    </source>
</evidence>
<feature type="domain" description="EamA" evidence="2">
    <location>
        <begin position="33"/>
        <end position="146"/>
    </location>
</feature>
<feature type="transmembrane region" description="Helical" evidence="1">
    <location>
        <begin position="135"/>
        <end position="153"/>
    </location>
</feature>
<name>A0A286GJH8_9PROT</name>
<dbReference type="AlphaFoldDB" id="A0A286GJH8"/>
<feature type="transmembrane region" description="Helical" evidence="1">
    <location>
        <begin position="44"/>
        <end position="61"/>
    </location>
</feature>
<evidence type="ECO:0000256" key="1">
    <source>
        <dbReference type="SAM" id="Phobius"/>
    </source>
</evidence>
<feature type="transmembrane region" description="Helical" evidence="1">
    <location>
        <begin position="242"/>
        <end position="261"/>
    </location>
</feature>
<dbReference type="Pfam" id="PF00892">
    <property type="entry name" value="EamA"/>
    <property type="match status" value="2"/>
</dbReference>
<dbReference type="Proteomes" id="UP000219621">
    <property type="component" value="Unassembled WGS sequence"/>
</dbReference>
<protein>
    <submittedName>
        <fullName evidence="3">EamA domain-containing membrane protein RarD</fullName>
    </submittedName>
</protein>
<proteinExistence type="predicted"/>
<keyword evidence="1" id="KW-0812">Transmembrane</keyword>
<feature type="transmembrane region" description="Helical" evidence="1">
    <location>
        <begin position="12"/>
        <end position="32"/>
    </location>
</feature>
<feature type="transmembrane region" description="Helical" evidence="1">
    <location>
        <begin position="101"/>
        <end position="123"/>
    </location>
</feature>
<accession>A0A286GJH8</accession>
<reference evidence="3 4" key="1">
    <citation type="submission" date="2017-09" db="EMBL/GenBank/DDBJ databases">
        <authorList>
            <person name="Ehlers B."/>
            <person name="Leendertz F.H."/>
        </authorList>
    </citation>
    <scope>NUCLEOTIDE SEQUENCE [LARGE SCALE GENOMIC DNA]</scope>
    <source>
        <strain evidence="3 4">USBA 140</strain>
    </source>
</reference>
<dbReference type="InterPro" id="IPR000620">
    <property type="entry name" value="EamA_dom"/>
</dbReference>
<dbReference type="RefSeq" id="WP_097279269.1">
    <property type="nucleotide sequence ID" value="NZ_OCNJ01000004.1"/>
</dbReference>
<dbReference type="PANTHER" id="PTHR22911:SF135">
    <property type="entry name" value="BLR4310 PROTEIN"/>
    <property type="match status" value="1"/>
</dbReference>
<feature type="transmembrane region" description="Helical" evidence="1">
    <location>
        <begin position="73"/>
        <end position="95"/>
    </location>
</feature>
<gene>
    <name evidence="3" type="ORF">SAMN05421508_104319</name>
</gene>
<feature type="transmembrane region" description="Helical" evidence="1">
    <location>
        <begin position="213"/>
        <end position="230"/>
    </location>
</feature>
<feature type="transmembrane region" description="Helical" evidence="1">
    <location>
        <begin position="267"/>
        <end position="289"/>
    </location>
</feature>
<evidence type="ECO:0000313" key="3">
    <source>
        <dbReference type="EMBL" id="SOD95376.1"/>
    </source>
</evidence>
<dbReference type="GO" id="GO:0016020">
    <property type="term" value="C:membrane"/>
    <property type="evidence" value="ECO:0007669"/>
    <property type="project" value="InterPro"/>
</dbReference>
<feature type="transmembrane region" description="Helical" evidence="1">
    <location>
        <begin position="187"/>
        <end position="207"/>
    </location>
</feature>
<dbReference type="PANTHER" id="PTHR22911">
    <property type="entry name" value="ACYL-MALONYL CONDENSING ENZYME-RELATED"/>
    <property type="match status" value="1"/>
</dbReference>